<reference evidence="1 2" key="1">
    <citation type="submission" date="2024-07" db="EMBL/GenBank/DDBJ databases">
        <title>Genomic Encyclopedia of Type Strains, Phase V (KMG-V): Genome sequencing to study the core and pangenomes of soil and plant-associated prokaryotes.</title>
        <authorList>
            <person name="Whitman W."/>
        </authorList>
    </citation>
    <scope>NUCLEOTIDE SEQUENCE [LARGE SCALE GENOMIC DNA]</scope>
    <source>
        <strain evidence="1 2">USDA 152</strain>
    </source>
</reference>
<dbReference type="Proteomes" id="UP001565369">
    <property type="component" value="Unassembled WGS sequence"/>
</dbReference>
<dbReference type="EMBL" id="JBGBZJ010000003">
    <property type="protein sequence ID" value="MEY9459273.1"/>
    <property type="molecule type" value="Genomic_DNA"/>
</dbReference>
<evidence type="ECO:0000313" key="1">
    <source>
        <dbReference type="EMBL" id="MEY9459273.1"/>
    </source>
</evidence>
<accession>A0ABV4G861</accession>
<evidence type="ECO:0000313" key="2">
    <source>
        <dbReference type="Proteomes" id="UP001565369"/>
    </source>
</evidence>
<protein>
    <submittedName>
        <fullName evidence="1">Uncharacterized protein</fullName>
    </submittedName>
</protein>
<name>A0ABV4G861_9BRAD</name>
<comment type="caution">
    <text evidence="1">The sequence shown here is derived from an EMBL/GenBank/DDBJ whole genome shotgun (WGS) entry which is preliminary data.</text>
</comment>
<keyword evidence="2" id="KW-1185">Reference proteome</keyword>
<proteinExistence type="predicted"/>
<gene>
    <name evidence="1" type="ORF">ABIG07_008221</name>
</gene>
<sequence length="277" mass="30070">MDVISLRSSLDSEAGFFCQLDRKSDSAMSIPKNITQCTSVNRHNRSTACHYLVVLMLSVCILQLASSTAQTQCAARDVLERQLKFKTRASEAPQRLIESERDIAIWKTIAIGTFADSLKLRDALDSMRCSVGSQAGEILARPSFITASQKTDMELALVSPTQLGFTSDSVTLADLYSRARKLGLELAPAEVGPQLRIQYFDQPVGEFLIIGMEPIMTWSGDPIILNVANGGAGLILIGQDGRAEAEIPATSRIVFARSHKLAANTNLVDQAAAVPRE</sequence>
<dbReference type="RefSeq" id="WP_244439168.1">
    <property type="nucleotide sequence ID" value="NZ_AP021854.1"/>
</dbReference>
<organism evidence="1 2">
    <name type="scientific">Bradyrhizobium ottawaense</name>
    <dbReference type="NCBI Taxonomy" id="931866"/>
    <lineage>
        <taxon>Bacteria</taxon>
        <taxon>Pseudomonadati</taxon>
        <taxon>Pseudomonadota</taxon>
        <taxon>Alphaproteobacteria</taxon>
        <taxon>Hyphomicrobiales</taxon>
        <taxon>Nitrobacteraceae</taxon>
        <taxon>Bradyrhizobium</taxon>
    </lineage>
</organism>